<dbReference type="EMBL" id="KN839860">
    <property type="protein sequence ID" value="KIJ61666.1"/>
    <property type="molecule type" value="Genomic_DNA"/>
</dbReference>
<evidence type="ECO:0008006" key="4">
    <source>
        <dbReference type="Google" id="ProtNLM"/>
    </source>
</evidence>
<reference evidence="2 3" key="1">
    <citation type="submission" date="2014-04" db="EMBL/GenBank/DDBJ databases">
        <title>Evolutionary Origins and Diversification of the Mycorrhizal Mutualists.</title>
        <authorList>
            <consortium name="DOE Joint Genome Institute"/>
            <consortium name="Mycorrhizal Genomics Consortium"/>
            <person name="Kohler A."/>
            <person name="Kuo A."/>
            <person name="Nagy L.G."/>
            <person name="Floudas D."/>
            <person name="Copeland A."/>
            <person name="Barry K.W."/>
            <person name="Cichocki N."/>
            <person name="Veneault-Fourrey C."/>
            <person name="LaButti K."/>
            <person name="Lindquist E.A."/>
            <person name="Lipzen A."/>
            <person name="Lundell T."/>
            <person name="Morin E."/>
            <person name="Murat C."/>
            <person name="Riley R."/>
            <person name="Ohm R."/>
            <person name="Sun H."/>
            <person name="Tunlid A."/>
            <person name="Henrissat B."/>
            <person name="Grigoriev I.V."/>
            <person name="Hibbett D.S."/>
            <person name="Martin F."/>
        </authorList>
    </citation>
    <scope>NUCLEOTIDE SEQUENCE [LARGE SCALE GENOMIC DNA]</scope>
    <source>
        <strain evidence="2 3">MD-312</strain>
    </source>
</reference>
<evidence type="ECO:0000313" key="2">
    <source>
        <dbReference type="EMBL" id="KIJ61666.1"/>
    </source>
</evidence>
<dbReference type="Proteomes" id="UP000053820">
    <property type="component" value="Unassembled WGS sequence"/>
</dbReference>
<sequence length="85" mass="9296">MRSPFSRFLIFGPSLALDLLGHGSNKRPNGFASFSVPRGLLSSHPPDAPHLLSLFYAHTHPGNRLSTHLIADLDLLAILTLLIQE</sequence>
<dbReference type="HOGENOM" id="CLU_2512916_0_0_1"/>
<keyword evidence="1" id="KW-0732">Signal</keyword>
<dbReference type="AlphaFoldDB" id="A0A0C9WC22"/>
<accession>A0A0C9WC22</accession>
<gene>
    <name evidence="2" type="ORF">HYDPIDRAFT_115434</name>
</gene>
<protein>
    <recommendedName>
        <fullName evidence="4">Secreted protein</fullName>
    </recommendedName>
</protein>
<proteinExistence type="predicted"/>
<feature type="signal peptide" evidence="1">
    <location>
        <begin position="1"/>
        <end position="16"/>
    </location>
</feature>
<evidence type="ECO:0000313" key="3">
    <source>
        <dbReference type="Proteomes" id="UP000053820"/>
    </source>
</evidence>
<organism evidence="2 3">
    <name type="scientific">Hydnomerulius pinastri MD-312</name>
    <dbReference type="NCBI Taxonomy" id="994086"/>
    <lineage>
        <taxon>Eukaryota</taxon>
        <taxon>Fungi</taxon>
        <taxon>Dikarya</taxon>
        <taxon>Basidiomycota</taxon>
        <taxon>Agaricomycotina</taxon>
        <taxon>Agaricomycetes</taxon>
        <taxon>Agaricomycetidae</taxon>
        <taxon>Boletales</taxon>
        <taxon>Boletales incertae sedis</taxon>
        <taxon>Leucogyrophana</taxon>
    </lineage>
</organism>
<evidence type="ECO:0000256" key="1">
    <source>
        <dbReference type="SAM" id="SignalP"/>
    </source>
</evidence>
<name>A0A0C9WC22_9AGAM</name>
<keyword evidence="3" id="KW-1185">Reference proteome</keyword>
<feature type="chain" id="PRO_5002205222" description="Secreted protein" evidence="1">
    <location>
        <begin position="17"/>
        <end position="85"/>
    </location>
</feature>